<protein>
    <recommendedName>
        <fullName evidence="3">Secreted protein</fullName>
    </recommendedName>
</protein>
<reference evidence="1 2" key="1">
    <citation type="submission" date="2019-06" db="EMBL/GenBank/DDBJ databases">
        <authorList>
            <person name="Broberg M."/>
        </authorList>
    </citation>
    <scope>NUCLEOTIDE SEQUENCE [LARGE SCALE GENOMIC DNA]</scope>
</reference>
<dbReference type="Proteomes" id="UP000766486">
    <property type="component" value="Unassembled WGS sequence"/>
</dbReference>
<sequence>MVVCIAGPRKQAWLAWLIQFVHSSTTLDPSNRYPAVLEEFFFPSATLHLPAHHVHAVLCHVVFQVSIATRVLRRDIALCGTLSIGTLTLADEVCAGLTPPGDSLPQGETCMV</sequence>
<accession>A0ABY6TN91</accession>
<gene>
    <name evidence="1" type="ORF">CLO192961_LOCUS7230</name>
</gene>
<name>A0ABY6TN91_BIOOC</name>
<keyword evidence="2" id="KW-1185">Reference proteome</keyword>
<proteinExistence type="predicted"/>
<evidence type="ECO:0000313" key="1">
    <source>
        <dbReference type="EMBL" id="VUC19923.1"/>
    </source>
</evidence>
<comment type="caution">
    <text evidence="1">The sequence shown here is derived from an EMBL/GenBank/DDBJ whole genome shotgun (WGS) entry which is preliminary data.</text>
</comment>
<dbReference type="EMBL" id="CABFNS010000016">
    <property type="protein sequence ID" value="VUC19923.1"/>
    <property type="molecule type" value="Genomic_DNA"/>
</dbReference>
<evidence type="ECO:0008006" key="3">
    <source>
        <dbReference type="Google" id="ProtNLM"/>
    </source>
</evidence>
<evidence type="ECO:0000313" key="2">
    <source>
        <dbReference type="Proteomes" id="UP000766486"/>
    </source>
</evidence>
<organism evidence="1 2">
    <name type="scientific">Bionectria ochroleuca</name>
    <name type="common">Gliocladium roseum</name>
    <dbReference type="NCBI Taxonomy" id="29856"/>
    <lineage>
        <taxon>Eukaryota</taxon>
        <taxon>Fungi</taxon>
        <taxon>Dikarya</taxon>
        <taxon>Ascomycota</taxon>
        <taxon>Pezizomycotina</taxon>
        <taxon>Sordariomycetes</taxon>
        <taxon>Hypocreomycetidae</taxon>
        <taxon>Hypocreales</taxon>
        <taxon>Bionectriaceae</taxon>
        <taxon>Clonostachys</taxon>
    </lineage>
</organism>